<dbReference type="AlphaFoldDB" id="A0A150PH82"/>
<name>A0A150PH82_SORCE</name>
<accession>A0A150PH82</accession>
<sequence>MQPWSSAAPGAALNTSTIPASAAIERSRPGSISGCARNSAGSGTCQTSIRWASPAGASTSVSAAPTSTKKSRRMFLAS</sequence>
<organism evidence="2 3">
    <name type="scientific">Sorangium cellulosum</name>
    <name type="common">Polyangium cellulosum</name>
    <dbReference type="NCBI Taxonomy" id="56"/>
    <lineage>
        <taxon>Bacteria</taxon>
        <taxon>Pseudomonadati</taxon>
        <taxon>Myxococcota</taxon>
        <taxon>Polyangia</taxon>
        <taxon>Polyangiales</taxon>
        <taxon>Polyangiaceae</taxon>
        <taxon>Sorangium</taxon>
    </lineage>
</organism>
<evidence type="ECO:0000313" key="2">
    <source>
        <dbReference type="EMBL" id="KYF55029.1"/>
    </source>
</evidence>
<gene>
    <name evidence="2" type="ORF">BE04_15880</name>
</gene>
<evidence type="ECO:0000256" key="1">
    <source>
        <dbReference type="SAM" id="MobiDB-lite"/>
    </source>
</evidence>
<dbReference type="EMBL" id="JELX01002547">
    <property type="protein sequence ID" value="KYF55029.1"/>
    <property type="molecule type" value="Genomic_DNA"/>
</dbReference>
<comment type="caution">
    <text evidence="2">The sequence shown here is derived from an EMBL/GenBank/DDBJ whole genome shotgun (WGS) entry which is preliminary data.</text>
</comment>
<protein>
    <submittedName>
        <fullName evidence="2">Uncharacterized protein</fullName>
    </submittedName>
</protein>
<dbReference type="Proteomes" id="UP000075604">
    <property type="component" value="Unassembled WGS sequence"/>
</dbReference>
<feature type="region of interest" description="Disordered" evidence="1">
    <location>
        <begin position="54"/>
        <end position="78"/>
    </location>
</feature>
<proteinExistence type="predicted"/>
<evidence type="ECO:0000313" key="3">
    <source>
        <dbReference type="Proteomes" id="UP000075604"/>
    </source>
</evidence>
<reference evidence="2 3" key="1">
    <citation type="submission" date="2014-02" db="EMBL/GenBank/DDBJ databases">
        <title>The small core and large imbalanced accessory genome model reveals a collaborative survival strategy of Sorangium cellulosum strains in nature.</title>
        <authorList>
            <person name="Han K."/>
            <person name="Peng R."/>
            <person name="Blom J."/>
            <person name="Li Y.-Z."/>
        </authorList>
    </citation>
    <scope>NUCLEOTIDE SEQUENCE [LARGE SCALE GENOMIC DNA]</scope>
    <source>
        <strain evidence="2 3">So0157-18</strain>
    </source>
</reference>
<feature type="compositionally biased region" description="Low complexity" evidence="1">
    <location>
        <begin position="54"/>
        <end position="68"/>
    </location>
</feature>
<feature type="compositionally biased region" description="Basic residues" evidence="1">
    <location>
        <begin position="69"/>
        <end position="78"/>
    </location>
</feature>